<evidence type="ECO:0008006" key="6">
    <source>
        <dbReference type="Google" id="ProtNLM"/>
    </source>
</evidence>
<gene>
    <name evidence="4" type="ORF">SNOG_08252</name>
</gene>
<dbReference type="PANTHER" id="PTHR34062:SF1">
    <property type="entry name" value="NADH-UBIQUINONE OXIDOREDUCTASE 21KDA SUBUNIT N-TERMINAL DOMAIN-CONTAINING PROTEIN"/>
    <property type="match status" value="1"/>
</dbReference>
<feature type="transmembrane region" description="Helical" evidence="1">
    <location>
        <begin position="65"/>
        <end position="87"/>
    </location>
</feature>
<protein>
    <recommendedName>
        <fullName evidence="6">NADH-ubiquinone oxidoreductase 21kDa subunit N-terminal domain-containing protein</fullName>
    </recommendedName>
</protein>
<dbReference type="STRING" id="321614.Q0UJ12"/>
<dbReference type="VEuPathDB" id="FungiDB:JI435_082520"/>
<evidence type="ECO:0000256" key="1">
    <source>
        <dbReference type="SAM" id="Phobius"/>
    </source>
</evidence>
<evidence type="ECO:0000313" key="5">
    <source>
        <dbReference type="Proteomes" id="UP000001055"/>
    </source>
</evidence>
<dbReference type="InterPro" id="IPR053229">
    <property type="entry name" value="NADH-Q_oxidrdct_subunit"/>
</dbReference>
<name>Q0UJ12_PHANO</name>
<dbReference type="PANTHER" id="PTHR34062">
    <property type="entry name" value="OXIDOREDUCTASE 21 KDA SUBUNIT, PUTATIVE (AFU_ORTHOLOGUE AFUA_4G04750)-RELATED"/>
    <property type="match status" value="1"/>
</dbReference>
<feature type="domain" description="NADH-ubiquinone oxidoreductase 21kDa subunit C-terminal fungi" evidence="3">
    <location>
        <begin position="107"/>
        <end position="179"/>
    </location>
</feature>
<feature type="transmembrane region" description="Helical" evidence="1">
    <location>
        <begin position="36"/>
        <end position="53"/>
    </location>
</feature>
<evidence type="ECO:0000259" key="3">
    <source>
        <dbReference type="Pfam" id="PF12853"/>
    </source>
</evidence>
<organism evidence="4 5">
    <name type="scientific">Phaeosphaeria nodorum (strain SN15 / ATCC MYA-4574 / FGSC 10173)</name>
    <name type="common">Glume blotch fungus</name>
    <name type="synonym">Parastagonospora nodorum</name>
    <dbReference type="NCBI Taxonomy" id="321614"/>
    <lineage>
        <taxon>Eukaryota</taxon>
        <taxon>Fungi</taxon>
        <taxon>Dikarya</taxon>
        <taxon>Ascomycota</taxon>
        <taxon>Pezizomycotina</taxon>
        <taxon>Dothideomycetes</taxon>
        <taxon>Pleosporomycetidae</taxon>
        <taxon>Pleosporales</taxon>
        <taxon>Pleosporineae</taxon>
        <taxon>Phaeosphaeriaceae</taxon>
        <taxon>Parastagonospora</taxon>
    </lineage>
</organism>
<reference evidence="5" key="1">
    <citation type="journal article" date="2007" name="Plant Cell">
        <title>Dothideomycete-plant interactions illuminated by genome sequencing and EST analysis of the wheat pathogen Stagonospora nodorum.</title>
        <authorList>
            <person name="Hane J.K."/>
            <person name="Lowe R.G."/>
            <person name="Solomon P.S."/>
            <person name="Tan K.C."/>
            <person name="Schoch C.L."/>
            <person name="Spatafora J.W."/>
            <person name="Crous P.W."/>
            <person name="Kodira C."/>
            <person name="Birren B.W."/>
            <person name="Galagan J.E."/>
            <person name="Torriani S.F."/>
            <person name="McDonald B.A."/>
            <person name="Oliver R.P."/>
        </authorList>
    </citation>
    <scope>NUCLEOTIDE SEQUENCE [LARGE SCALE GENOMIC DNA]</scope>
    <source>
        <strain evidence="5">SN15 / ATCC MYA-4574 / FGSC 10173</strain>
    </source>
</reference>
<dbReference type="AlphaFoldDB" id="Q0UJ12"/>
<dbReference type="EMBL" id="CH445336">
    <property type="protein sequence ID" value="EAT84528.2"/>
    <property type="molecule type" value="Genomic_DNA"/>
</dbReference>
<evidence type="ECO:0000313" key="4">
    <source>
        <dbReference type="EMBL" id="EAT84528.2"/>
    </source>
</evidence>
<dbReference type="GO" id="GO:0045271">
    <property type="term" value="C:respiratory chain complex I"/>
    <property type="evidence" value="ECO:0000318"/>
    <property type="project" value="GO_Central"/>
</dbReference>
<dbReference type="Proteomes" id="UP000001055">
    <property type="component" value="Unassembled WGS sequence"/>
</dbReference>
<feature type="domain" description="NADH-ubiquinone oxidoreductase 21kDa subunit N-terminal" evidence="2">
    <location>
        <begin position="24"/>
        <end position="98"/>
    </location>
</feature>
<dbReference type="Pfam" id="PF10785">
    <property type="entry name" value="NADH-u_ox-rdase"/>
    <property type="match status" value="1"/>
</dbReference>
<dbReference type="InParanoid" id="Q0UJ12"/>
<proteinExistence type="predicted"/>
<dbReference type="InterPro" id="IPR024549">
    <property type="entry name" value="NADH-UbQ_OxRdtase_su21_C_fun"/>
</dbReference>
<accession>Q0UJ12</accession>
<dbReference type="KEGG" id="pno:SNOG_08252"/>
<keyword evidence="1" id="KW-0472">Membrane</keyword>
<dbReference type="InterPro" id="IPR019721">
    <property type="entry name" value="NADH-UbQ_OxRdtase_su21_N"/>
</dbReference>
<evidence type="ECO:0000259" key="2">
    <source>
        <dbReference type="Pfam" id="PF10785"/>
    </source>
</evidence>
<sequence>MSSAQDSAVRHQAIVPDKVPTADYPRVMRYTRPSDWAYGAAVGAMSPGLMLYWEQVSPSFVGKGGFAPVMRLSGAVGLTGMFIFAYSRSTSRFYGVRENRREVEMDMREMVDKVKKGESLYGTSEMTEYMQGVAHRNSRYSAMFGHVLLWPNFVNHPYHGVDTAKYYRQAELELEQERGVNCSQYSFSFFFNSPSNLRAASYHLPVSSIGNSILARSAVFHLTRSNAPVAPSCSSTGKPRRVRVYIHRAQHTIRLAIRVIQFLRDLEPVDEQGRAALAIGMRQQVESL</sequence>
<dbReference type="eggNOG" id="ENOG502S1BF">
    <property type="taxonomic scope" value="Eukaryota"/>
</dbReference>
<keyword evidence="1" id="KW-0812">Transmembrane</keyword>
<dbReference type="Pfam" id="PF12853">
    <property type="entry name" value="NADH_u_ox_C"/>
    <property type="match status" value="1"/>
</dbReference>
<keyword evidence="1" id="KW-1133">Transmembrane helix</keyword>
<dbReference type="GeneID" id="5975470"/>
<dbReference type="HOGENOM" id="CLU_966782_0_0_1"/>
<dbReference type="RefSeq" id="XP_001798572.1">
    <property type="nucleotide sequence ID" value="XM_001798520.1"/>
</dbReference>